<feature type="domain" description="DUF1206" evidence="2">
    <location>
        <begin position="207"/>
        <end position="273"/>
    </location>
</feature>
<feature type="transmembrane region" description="Helical" evidence="1">
    <location>
        <begin position="159"/>
        <end position="180"/>
    </location>
</feature>
<reference evidence="3 4" key="1">
    <citation type="submission" date="2021-01" db="EMBL/GenBank/DDBJ databases">
        <title>FDA dAtabase for Regulatory Grade micrObial Sequences (FDA-ARGOS): Supporting development and validation of Infectious Disease Dx tests.</title>
        <authorList>
            <person name="Nelson B."/>
            <person name="Plummer A."/>
            <person name="Tallon L."/>
            <person name="Sadzewicz L."/>
            <person name="Zhao X."/>
            <person name="Boylan J."/>
            <person name="Ott S."/>
            <person name="Bowen H."/>
            <person name="Vavikolanu K."/>
            <person name="Mehta A."/>
            <person name="Aluvathingal J."/>
            <person name="Nadendla S."/>
            <person name="Myers T."/>
            <person name="Yan Y."/>
            <person name="Sichtig H."/>
        </authorList>
    </citation>
    <scope>NUCLEOTIDE SEQUENCE [LARGE SCALE GENOMIC DNA]</scope>
    <source>
        <strain evidence="3 4">FDAARGOS_1161</strain>
    </source>
</reference>
<evidence type="ECO:0000313" key="4">
    <source>
        <dbReference type="Proteomes" id="UP000595254"/>
    </source>
</evidence>
<feature type="transmembrane region" description="Helical" evidence="1">
    <location>
        <begin position="76"/>
        <end position="97"/>
    </location>
</feature>
<dbReference type="KEGG" id="ppsr:I6J18_12020"/>
<proteinExistence type="predicted"/>
<sequence length="280" mass="30618">MNSAELKENLTQRAKNTKHELKPWMKIFARIGFMTKGFVFILVGILSLLAAAGIGGKAKGTNGAIEAVATKPFGEALLWVIAVGLLGYIIWLLIKIIEIKSLKKKEVKGWTTKAGDIISCVIYIGIAYKAFSFAIHAGSTGDSKQTWTAMILATDAGPWLIGLIGLGIIANGIFQIYSGWKEKFMSQFKVTEMSDTEIEAAKKSGKIGFIARGLIFSFLGFFVTRMAITSDSDNPKGLDEALQKLLQQDYGSYMLGIVSIGLAFYGMYEILKGKNKYLDL</sequence>
<dbReference type="InterPro" id="IPR009597">
    <property type="entry name" value="DUF1206"/>
</dbReference>
<name>A0A974RZQ6_PERPY</name>
<feature type="transmembrane region" description="Helical" evidence="1">
    <location>
        <begin position="250"/>
        <end position="268"/>
    </location>
</feature>
<keyword evidence="1" id="KW-1133">Transmembrane helix</keyword>
<evidence type="ECO:0000256" key="1">
    <source>
        <dbReference type="SAM" id="Phobius"/>
    </source>
</evidence>
<feature type="domain" description="DUF1206" evidence="2">
    <location>
        <begin position="115"/>
        <end position="181"/>
    </location>
</feature>
<protein>
    <submittedName>
        <fullName evidence="3">DUF1206 domain-containing protein</fullName>
    </submittedName>
</protein>
<keyword evidence="4" id="KW-1185">Reference proteome</keyword>
<evidence type="ECO:0000313" key="3">
    <source>
        <dbReference type="EMBL" id="QQS98494.1"/>
    </source>
</evidence>
<keyword evidence="1" id="KW-0812">Transmembrane</keyword>
<gene>
    <name evidence="3" type="ORF">I6J18_12020</name>
</gene>
<dbReference type="RefSeq" id="WP_040373123.1">
    <property type="nucleotide sequence ID" value="NZ_CP068053.1"/>
</dbReference>
<dbReference type="Proteomes" id="UP000595254">
    <property type="component" value="Chromosome"/>
</dbReference>
<accession>A0A974RZQ6</accession>
<dbReference type="EMBL" id="CP068053">
    <property type="protein sequence ID" value="QQS98494.1"/>
    <property type="molecule type" value="Genomic_DNA"/>
</dbReference>
<feature type="domain" description="DUF1206" evidence="2">
    <location>
        <begin position="31"/>
        <end position="95"/>
    </location>
</feature>
<organism evidence="3 4">
    <name type="scientific">Peribacillus psychrosaccharolyticus</name>
    <name type="common">Bacillus psychrosaccharolyticus</name>
    <dbReference type="NCBI Taxonomy" id="1407"/>
    <lineage>
        <taxon>Bacteria</taxon>
        <taxon>Bacillati</taxon>
        <taxon>Bacillota</taxon>
        <taxon>Bacilli</taxon>
        <taxon>Bacillales</taxon>
        <taxon>Bacillaceae</taxon>
        <taxon>Peribacillus</taxon>
    </lineage>
</organism>
<dbReference type="AlphaFoldDB" id="A0A974RZQ6"/>
<keyword evidence="1" id="KW-0472">Membrane</keyword>
<dbReference type="Pfam" id="PF06724">
    <property type="entry name" value="DUF1206"/>
    <property type="match status" value="3"/>
</dbReference>
<feature type="transmembrane region" description="Helical" evidence="1">
    <location>
        <begin position="209"/>
        <end position="230"/>
    </location>
</feature>
<evidence type="ECO:0000259" key="2">
    <source>
        <dbReference type="Pfam" id="PF06724"/>
    </source>
</evidence>
<feature type="transmembrane region" description="Helical" evidence="1">
    <location>
        <begin position="117"/>
        <end position="139"/>
    </location>
</feature>
<feature type="transmembrane region" description="Helical" evidence="1">
    <location>
        <begin position="33"/>
        <end position="56"/>
    </location>
</feature>